<dbReference type="Pfam" id="PF07690">
    <property type="entry name" value="MFS_1"/>
    <property type="match status" value="1"/>
</dbReference>
<dbReference type="RefSeq" id="WP_130303098.1">
    <property type="nucleotide sequence ID" value="NZ_SHKO01000001.1"/>
</dbReference>
<sequence length="420" mass="43507">MLRVQTPLVRAMLVATVALIGFNLRPFITSIGPLAGSIQAHTGLGLQGMAMLTLVPMLLMGGVAFIGPALQSAFGARRSVIAALLVICCGCALRLLSISGWSLVATAALIGLGVAVIQAIFPGIIKRDFARHVGPMMGLYSAMLMGGGALGAVTAPAVSSSTGLWTVGLAWFALPAAAALLLAWSFLPVDTDRSRNEGAARLLLARPRTWLLMLCFGLMNGGYTSVVAWLAPAYQERGWSAEGSGGLLAVLAVSQALSALTLPLFARKAPDRRPWLWFTLVMQGIGFAGLALAPDFAALGWVIMLGCGLGGCFALMLIVALDHLPDPAQAGALSALMQGGGFLIAAAPAWLVAVLHEATGGYEAGWMGHLATVLVVAILVLRFSPRRYASAMRAPAASAGQQDTLLPTATVTATPTPDMR</sequence>
<evidence type="ECO:0000256" key="4">
    <source>
        <dbReference type="SAM" id="Phobius"/>
    </source>
</evidence>
<accession>A0A4Q7VPQ2</accession>
<feature type="transmembrane region" description="Helical" evidence="4">
    <location>
        <begin position="164"/>
        <end position="189"/>
    </location>
</feature>
<dbReference type="Gene3D" id="1.20.1250.20">
    <property type="entry name" value="MFS general substrate transporter like domains"/>
    <property type="match status" value="1"/>
</dbReference>
<keyword evidence="2 4" id="KW-1133">Transmembrane helix</keyword>
<feature type="transmembrane region" description="Helical" evidence="4">
    <location>
        <begin position="243"/>
        <end position="266"/>
    </location>
</feature>
<feature type="transmembrane region" description="Helical" evidence="4">
    <location>
        <begin position="275"/>
        <end position="293"/>
    </location>
</feature>
<dbReference type="Proteomes" id="UP000293398">
    <property type="component" value="Unassembled WGS sequence"/>
</dbReference>
<dbReference type="InterPro" id="IPR052524">
    <property type="entry name" value="MFS_Cyanate_Porter"/>
</dbReference>
<feature type="transmembrane region" description="Helical" evidence="4">
    <location>
        <begin position="103"/>
        <end position="125"/>
    </location>
</feature>
<dbReference type="NCBIfam" id="NF007256">
    <property type="entry name" value="PRK09705.1"/>
    <property type="match status" value="1"/>
</dbReference>
<feature type="transmembrane region" description="Helical" evidence="4">
    <location>
        <begin position="299"/>
        <end position="321"/>
    </location>
</feature>
<evidence type="ECO:0000256" key="3">
    <source>
        <dbReference type="ARBA" id="ARBA00023136"/>
    </source>
</evidence>
<dbReference type="PANTHER" id="PTHR23523:SF1">
    <property type="entry name" value="CYANATE TRANSPORT PROTEIN CYNX"/>
    <property type="match status" value="1"/>
</dbReference>
<evidence type="ECO:0000256" key="1">
    <source>
        <dbReference type="ARBA" id="ARBA00022692"/>
    </source>
</evidence>
<proteinExistence type="predicted"/>
<evidence type="ECO:0000313" key="6">
    <source>
        <dbReference type="Proteomes" id="UP000293398"/>
    </source>
</evidence>
<feature type="transmembrane region" description="Helical" evidence="4">
    <location>
        <begin position="137"/>
        <end position="158"/>
    </location>
</feature>
<feature type="transmembrane region" description="Helical" evidence="4">
    <location>
        <begin position="79"/>
        <end position="97"/>
    </location>
</feature>
<dbReference type="InterPro" id="IPR036259">
    <property type="entry name" value="MFS_trans_sf"/>
</dbReference>
<dbReference type="AlphaFoldDB" id="A0A4Q7VPQ2"/>
<feature type="transmembrane region" description="Helical" evidence="4">
    <location>
        <begin position="210"/>
        <end position="231"/>
    </location>
</feature>
<dbReference type="InterPro" id="IPR011701">
    <property type="entry name" value="MFS"/>
</dbReference>
<protein>
    <submittedName>
        <fullName evidence="5">CP family cyanate transporter-like MFS transporter</fullName>
    </submittedName>
</protein>
<keyword evidence="3 4" id="KW-0472">Membrane</keyword>
<comment type="caution">
    <text evidence="5">The sequence shown here is derived from an EMBL/GenBank/DDBJ whole genome shotgun (WGS) entry which is preliminary data.</text>
</comment>
<dbReference type="OrthoDB" id="5758872at2"/>
<keyword evidence="6" id="KW-1185">Reference proteome</keyword>
<dbReference type="SUPFAM" id="SSF103473">
    <property type="entry name" value="MFS general substrate transporter"/>
    <property type="match status" value="1"/>
</dbReference>
<dbReference type="GO" id="GO:0022857">
    <property type="term" value="F:transmembrane transporter activity"/>
    <property type="evidence" value="ECO:0007669"/>
    <property type="project" value="InterPro"/>
</dbReference>
<name>A0A4Q7VPQ2_9BURK</name>
<dbReference type="PANTHER" id="PTHR23523">
    <property type="match status" value="1"/>
</dbReference>
<feature type="transmembrane region" description="Helical" evidence="4">
    <location>
        <begin position="7"/>
        <end position="28"/>
    </location>
</feature>
<feature type="transmembrane region" description="Helical" evidence="4">
    <location>
        <begin position="364"/>
        <end position="383"/>
    </location>
</feature>
<reference evidence="5 6" key="1">
    <citation type="submission" date="2019-02" db="EMBL/GenBank/DDBJ databases">
        <title>Genomic Encyclopedia of Type Strains, Phase IV (KMG-IV): sequencing the most valuable type-strain genomes for metagenomic binning, comparative biology and taxonomic classification.</title>
        <authorList>
            <person name="Goeker M."/>
        </authorList>
    </citation>
    <scope>NUCLEOTIDE SEQUENCE [LARGE SCALE GENOMIC DNA]</scope>
    <source>
        <strain evidence="5 6">DSM 23814</strain>
    </source>
</reference>
<organism evidence="5 6">
    <name type="scientific">Advenella incenata</name>
    <dbReference type="NCBI Taxonomy" id="267800"/>
    <lineage>
        <taxon>Bacteria</taxon>
        <taxon>Pseudomonadati</taxon>
        <taxon>Pseudomonadota</taxon>
        <taxon>Betaproteobacteria</taxon>
        <taxon>Burkholderiales</taxon>
        <taxon>Alcaligenaceae</taxon>
    </lineage>
</organism>
<evidence type="ECO:0000313" key="5">
    <source>
        <dbReference type="EMBL" id="RZT98416.1"/>
    </source>
</evidence>
<gene>
    <name evidence="5" type="ORF">EV681_0193</name>
</gene>
<feature type="transmembrane region" description="Helical" evidence="4">
    <location>
        <begin position="333"/>
        <end position="352"/>
    </location>
</feature>
<evidence type="ECO:0000256" key="2">
    <source>
        <dbReference type="ARBA" id="ARBA00022989"/>
    </source>
</evidence>
<feature type="transmembrane region" description="Helical" evidence="4">
    <location>
        <begin position="48"/>
        <end position="67"/>
    </location>
</feature>
<dbReference type="EMBL" id="SHKO01000001">
    <property type="protein sequence ID" value="RZT98416.1"/>
    <property type="molecule type" value="Genomic_DNA"/>
</dbReference>
<keyword evidence="1 4" id="KW-0812">Transmembrane</keyword>